<sequence length="686" mass="77733">MKKILIFLLLLSSTSLWSKGKIKVACVGNSVTYGYLLPDREINAYPFQLQRMLGDGYEVGNFGKSGATLLNHGHRPYMQQEEFKKAMAFAADRVVIHLGLNDTDPRDWPNYRDEFINDYRALIDSFRRINPTCKIWICRLSPITHLHPRFRSGTRDWYGQIQLAIENIATHANVGLIDFEEGLFNRPDLLPDALHPNIEGAGILAKTVYSTLTGNYGGLQMPQIYSDNMVLQRDIPLNISGTANAGEKISVEINGQKQTTNASENGKWSVTLTPLKAGGPYTLSIQAKSKKLLYKNVLVGEVWICSGQSNMAFMLKQAVTAKEAIAGAKNPAIRLFDMKPRWDTYAVEWNASVLDSLNRLQYYKDATWKECEPENAASFSAIGYYFGKMLADSLGVPVGLINNAVGGSPCESWIDRRTLQYELPDMLNDYTRNDMLQDWVRERAALNVKQSKNKQQRHPYEPCYLFESGILPLAQYTVKGVAWYQGESNAHNMELYEKLFPMMVNSWRKYWNNPSMPFVYVQLSSLNRPSWPWFRDAQRRLMNQISDAYMVVSSDRGDSLDVHPRMKKEIGERAGRWMLNKVYKHDGVTPSGPLFRSVSFKDAVAYITFDYAQGLCTSDGKALRSFEIAGEDKVYYSASAEIMDGKVKIWSDKVNNPLFVRYGWQPFTRANLVNGSGLPASTFGNE</sequence>
<evidence type="ECO:0000256" key="2">
    <source>
        <dbReference type="SAM" id="SignalP"/>
    </source>
</evidence>
<feature type="signal peptide" evidence="2">
    <location>
        <begin position="1"/>
        <end position="18"/>
    </location>
</feature>
<dbReference type="InterPro" id="IPR039329">
    <property type="entry name" value="SIAE"/>
</dbReference>
<name>A0ABM8IBY0_9BACE</name>
<dbReference type="PANTHER" id="PTHR22901:SF0">
    <property type="entry name" value="SIALATE O-ACETYLESTERASE"/>
    <property type="match status" value="1"/>
</dbReference>
<dbReference type="SUPFAM" id="SSF52266">
    <property type="entry name" value="SGNH hydrolase"/>
    <property type="match status" value="2"/>
</dbReference>
<feature type="domain" description="Sialate O-acetylesterase" evidence="3">
    <location>
        <begin position="301"/>
        <end position="422"/>
    </location>
</feature>
<dbReference type="Gene3D" id="3.40.50.1110">
    <property type="entry name" value="SGNH hydrolase"/>
    <property type="match status" value="2"/>
</dbReference>
<protein>
    <submittedName>
        <fullName evidence="5">Sialate O-acetylesterase</fullName>
    </submittedName>
</protein>
<keyword evidence="1" id="KW-0378">Hydrolase</keyword>
<feature type="domain" description="SGNH hydrolase-type esterase" evidence="4">
    <location>
        <begin position="26"/>
        <end position="201"/>
    </location>
</feature>
<dbReference type="InterPro" id="IPR013783">
    <property type="entry name" value="Ig-like_fold"/>
</dbReference>
<dbReference type="InterPro" id="IPR013830">
    <property type="entry name" value="SGNH_hydro"/>
</dbReference>
<keyword evidence="2" id="KW-0732">Signal</keyword>
<dbReference type="InterPro" id="IPR005181">
    <property type="entry name" value="SASA"/>
</dbReference>
<gene>
    <name evidence="5" type="ORF">BSYN_17580</name>
</gene>
<dbReference type="RefSeq" id="WP_353330077.1">
    <property type="nucleotide sequence ID" value="NZ_AP028055.1"/>
</dbReference>
<evidence type="ECO:0000256" key="1">
    <source>
        <dbReference type="ARBA" id="ARBA00022801"/>
    </source>
</evidence>
<proteinExistence type="predicted"/>
<dbReference type="PANTHER" id="PTHR22901">
    <property type="entry name" value="SIALATE O-ACETYLESTERASE"/>
    <property type="match status" value="1"/>
</dbReference>
<evidence type="ECO:0000259" key="3">
    <source>
        <dbReference type="Pfam" id="PF03629"/>
    </source>
</evidence>
<keyword evidence="6" id="KW-1185">Reference proteome</keyword>
<organism evidence="5 6">
    <name type="scientific">Bacteroides sedimenti</name>
    <dbReference type="NCBI Taxonomy" id="2136147"/>
    <lineage>
        <taxon>Bacteria</taxon>
        <taxon>Pseudomonadati</taxon>
        <taxon>Bacteroidota</taxon>
        <taxon>Bacteroidia</taxon>
        <taxon>Bacteroidales</taxon>
        <taxon>Bacteroidaceae</taxon>
        <taxon>Bacteroides</taxon>
    </lineage>
</organism>
<accession>A0ABM8IBY0</accession>
<dbReference type="InterPro" id="IPR036514">
    <property type="entry name" value="SGNH_hydro_sf"/>
</dbReference>
<dbReference type="Pfam" id="PF03629">
    <property type="entry name" value="SASA"/>
    <property type="match status" value="2"/>
</dbReference>
<feature type="domain" description="Sialate O-acetylesterase" evidence="3">
    <location>
        <begin position="475"/>
        <end position="573"/>
    </location>
</feature>
<feature type="chain" id="PRO_5045746707" evidence="2">
    <location>
        <begin position="19"/>
        <end position="686"/>
    </location>
</feature>
<dbReference type="Proteomes" id="UP001496674">
    <property type="component" value="Chromosome"/>
</dbReference>
<evidence type="ECO:0000313" key="5">
    <source>
        <dbReference type="EMBL" id="BEG99493.1"/>
    </source>
</evidence>
<dbReference type="EMBL" id="AP028055">
    <property type="protein sequence ID" value="BEG99493.1"/>
    <property type="molecule type" value="Genomic_DNA"/>
</dbReference>
<reference evidence="5 6" key="1">
    <citation type="submission" date="2023-04" db="EMBL/GenBank/DDBJ databases">
        <title>Draft genome sequence of acteroides sedimenti strain YN3PY1.</title>
        <authorList>
            <person name="Yoshida N."/>
        </authorList>
    </citation>
    <scope>NUCLEOTIDE SEQUENCE [LARGE SCALE GENOMIC DNA]</scope>
    <source>
        <strain evidence="5 6">YN3PY1</strain>
    </source>
</reference>
<dbReference type="Pfam" id="PF13472">
    <property type="entry name" value="Lipase_GDSL_2"/>
    <property type="match status" value="1"/>
</dbReference>
<evidence type="ECO:0000259" key="4">
    <source>
        <dbReference type="Pfam" id="PF13472"/>
    </source>
</evidence>
<dbReference type="Gene3D" id="2.60.40.10">
    <property type="entry name" value="Immunoglobulins"/>
    <property type="match status" value="1"/>
</dbReference>
<evidence type="ECO:0000313" key="6">
    <source>
        <dbReference type="Proteomes" id="UP001496674"/>
    </source>
</evidence>